<dbReference type="Proteomes" id="UP001642540">
    <property type="component" value="Unassembled WGS sequence"/>
</dbReference>
<keyword evidence="1" id="KW-0472">Membrane</keyword>
<dbReference type="EMBL" id="CAXLJM020000114">
    <property type="protein sequence ID" value="CAL8137157.1"/>
    <property type="molecule type" value="Genomic_DNA"/>
</dbReference>
<organism evidence="2 3">
    <name type="scientific">Orchesella dallaii</name>
    <dbReference type="NCBI Taxonomy" id="48710"/>
    <lineage>
        <taxon>Eukaryota</taxon>
        <taxon>Metazoa</taxon>
        <taxon>Ecdysozoa</taxon>
        <taxon>Arthropoda</taxon>
        <taxon>Hexapoda</taxon>
        <taxon>Collembola</taxon>
        <taxon>Entomobryomorpha</taxon>
        <taxon>Entomobryoidea</taxon>
        <taxon>Orchesellidae</taxon>
        <taxon>Orchesellinae</taxon>
        <taxon>Orchesella</taxon>
    </lineage>
</organism>
<sequence length="104" mass="11646">MTMSENAVENTMTNAVEGARTIFAMESPIINLIAGLLIAYVVIYFITFWLGPILFGLRPYRPWPVWPIARAMHHVTRRAAEFMEGESAADLSAKVASAIQRDTF</sequence>
<comment type="caution">
    <text evidence="2">The sequence shown here is derived from an EMBL/GenBank/DDBJ whole genome shotgun (WGS) entry which is preliminary data.</text>
</comment>
<keyword evidence="1" id="KW-1133">Transmembrane helix</keyword>
<evidence type="ECO:0000313" key="2">
    <source>
        <dbReference type="EMBL" id="CAL8137157.1"/>
    </source>
</evidence>
<reference evidence="2 3" key="1">
    <citation type="submission" date="2024-08" db="EMBL/GenBank/DDBJ databases">
        <authorList>
            <person name="Cucini C."/>
            <person name="Frati F."/>
        </authorList>
    </citation>
    <scope>NUCLEOTIDE SEQUENCE [LARGE SCALE GENOMIC DNA]</scope>
</reference>
<evidence type="ECO:0000313" key="3">
    <source>
        <dbReference type="Proteomes" id="UP001642540"/>
    </source>
</evidence>
<name>A0ABP1RW13_9HEXA</name>
<accession>A0ABP1RW13</accession>
<keyword evidence="1" id="KW-0812">Transmembrane</keyword>
<proteinExistence type="predicted"/>
<gene>
    <name evidence="2" type="ORF">ODALV1_LOCUS26793</name>
</gene>
<feature type="transmembrane region" description="Helical" evidence="1">
    <location>
        <begin position="29"/>
        <end position="51"/>
    </location>
</feature>
<keyword evidence="3" id="KW-1185">Reference proteome</keyword>
<evidence type="ECO:0000256" key="1">
    <source>
        <dbReference type="SAM" id="Phobius"/>
    </source>
</evidence>
<protein>
    <submittedName>
        <fullName evidence="2">Uncharacterized protein</fullName>
    </submittedName>
</protein>